<dbReference type="CDD" id="cd06604">
    <property type="entry name" value="GH31_glucosidase_II_MalA"/>
    <property type="match status" value="1"/>
</dbReference>
<organism evidence="9 10">
    <name type="scientific">Candidatus Faecivivens stercoravium</name>
    <dbReference type="NCBI Taxonomy" id="2840803"/>
    <lineage>
        <taxon>Bacteria</taxon>
        <taxon>Bacillati</taxon>
        <taxon>Bacillota</taxon>
        <taxon>Clostridia</taxon>
        <taxon>Eubacteriales</taxon>
        <taxon>Oscillospiraceae</taxon>
        <taxon>Oscillospiraceae incertae sedis</taxon>
        <taxon>Candidatus Faecivivens</taxon>
    </lineage>
</organism>
<dbReference type="SUPFAM" id="SSF51011">
    <property type="entry name" value="Glycosyl hydrolase domain"/>
    <property type="match status" value="1"/>
</dbReference>
<dbReference type="InterPro" id="IPR011013">
    <property type="entry name" value="Gal_mutarotase_sf_dom"/>
</dbReference>
<dbReference type="Pfam" id="PF01055">
    <property type="entry name" value="Glyco_hydro_31_2nd"/>
    <property type="match status" value="1"/>
</dbReference>
<reference evidence="9" key="1">
    <citation type="submission" date="2020-10" db="EMBL/GenBank/DDBJ databases">
        <authorList>
            <person name="Gilroy R."/>
        </authorList>
    </citation>
    <scope>NUCLEOTIDE SEQUENCE</scope>
    <source>
        <strain evidence="9">CHK189-12415</strain>
    </source>
</reference>
<dbReference type="Pfam" id="PF21365">
    <property type="entry name" value="Glyco_hydro_31_3rd"/>
    <property type="match status" value="1"/>
</dbReference>
<dbReference type="GO" id="GO:0005975">
    <property type="term" value="P:carbohydrate metabolic process"/>
    <property type="evidence" value="ECO:0007669"/>
    <property type="project" value="InterPro"/>
</dbReference>
<comment type="caution">
    <text evidence="9">The sequence shown here is derived from an EMBL/GenBank/DDBJ whole genome shotgun (WGS) entry which is preliminary data.</text>
</comment>
<evidence type="ECO:0000256" key="4">
    <source>
        <dbReference type="RuleBase" id="RU361185"/>
    </source>
</evidence>
<keyword evidence="3 4" id="KW-0326">Glycosidase</keyword>
<dbReference type="Pfam" id="PF13802">
    <property type="entry name" value="Gal_mutarotas_2"/>
    <property type="match status" value="1"/>
</dbReference>
<feature type="domain" description="Glycoside hydrolase family 31 TIM barrel" evidence="5">
    <location>
        <begin position="191"/>
        <end position="551"/>
    </location>
</feature>
<dbReference type="SUPFAM" id="SSF74650">
    <property type="entry name" value="Galactose mutarotase-like"/>
    <property type="match status" value="1"/>
</dbReference>
<proteinExistence type="inferred from homology"/>
<dbReference type="AlphaFoldDB" id="A0A9D1DXU1"/>
<dbReference type="Gene3D" id="3.20.20.80">
    <property type="entry name" value="Glycosidases"/>
    <property type="match status" value="1"/>
</dbReference>
<sequence>MITKYRFGTPILDTEAVIVPQPVAAAYQPGDAPAFPGMSAAVVDANAQTDGSQGWGPAVQKPRKDAWQFTIDLKDGDVVYGLGEAQRGINKRGWLYLSDNLDDMMHTESKYNLYASHNFLVVDRADGSGNIALFLDDPGVCRFDVGYTDKDKLVITSSSVNFDLYLFTGADGSGKPLEATREFRSIIGRSYIPPKWGMGYGQSRWDNGYNADGVREITRKYHENGIPLDMVYLDINYMKGFKDFTIDTESFPDLAGLSAELKEEGVRLVPIIDAGIKVLEGDPTAEEGISNGYFCTKEDGTPFTGAVWPGLSYFTDYLNPEARHWFGMHYKFLTDKGIEGFWNDMNEPSVFYTNETLRRAIKGAMEVGIKDTYEIEDRDQALAGIRAIDDQHQYYKEMYLNVDGKRICMEDVHNLYGYNMTRAAGEAFDELRPGKRTLMFSRSSYIGMHRYGGVWTGDNASWWAHLQQVVKQQVGLNMAGFMFNGSDTGGFSGNTTEDLMTRWLEFSMFTPLFRNHACIGTRHQELYYFKDLKTLGNVVSLRYAFLPYLYSEFVKAALANDMYMKPLSFVYENDPMVKGIEDQLMVGESIMIAPVVTQNAPGRNVYLPEEMRMLRFRSAEDYDSEVMEKGWHYIPCGLGEVLVFLRKGHLFPTAAPALTVSALDEQNLRVYAFGGGSYTLYQDDGVSKDYENPENLKTLTVKGDSAEAAGLTLTVR</sequence>
<evidence type="ECO:0000313" key="10">
    <source>
        <dbReference type="Proteomes" id="UP000824241"/>
    </source>
</evidence>
<dbReference type="Proteomes" id="UP000824241">
    <property type="component" value="Unassembled WGS sequence"/>
</dbReference>
<evidence type="ECO:0000259" key="8">
    <source>
        <dbReference type="Pfam" id="PF21365"/>
    </source>
</evidence>
<keyword evidence="2 4" id="KW-0378">Hydrolase</keyword>
<evidence type="ECO:0000256" key="2">
    <source>
        <dbReference type="ARBA" id="ARBA00022801"/>
    </source>
</evidence>
<dbReference type="Gene3D" id="2.60.40.1760">
    <property type="entry name" value="glycosyl hydrolase (family 31)"/>
    <property type="match status" value="1"/>
</dbReference>
<dbReference type="InterPro" id="IPR048395">
    <property type="entry name" value="Glyco_hydro_31_C"/>
</dbReference>
<dbReference type="SUPFAM" id="SSF51445">
    <property type="entry name" value="(Trans)glycosidases"/>
    <property type="match status" value="1"/>
</dbReference>
<reference evidence="9" key="2">
    <citation type="journal article" date="2021" name="PeerJ">
        <title>Extensive microbial diversity within the chicken gut microbiome revealed by metagenomics and culture.</title>
        <authorList>
            <person name="Gilroy R."/>
            <person name="Ravi A."/>
            <person name="Getino M."/>
            <person name="Pursley I."/>
            <person name="Horton D.L."/>
            <person name="Alikhan N.F."/>
            <person name="Baker D."/>
            <person name="Gharbi K."/>
            <person name="Hall N."/>
            <person name="Watson M."/>
            <person name="Adriaenssens E.M."/>
            <person name="Foster-Nyarko E."/>
            <person name="Jarju S."/>
            <person name="Secka A."/>
            <person name="Antonio M."/>
            <person name="Oren A."/>
            <person name="Chaudhuri R.R."/>
            <person name="La Ragione R."/>
            <person name="Hildebrand F."/>
            <person name="Pallen M.J."/>
        </authorList>
    </citation>
    <scope>NUCLEOTIDE SEQUENCE</scope>
    <source>
        <strain evidence="9">CHK189-12415</strain>
    </source>
</reference>
<dbReference type="Pfam" id="PF17137">
    <property type="entry name" value="DUF5110"/>
    <property type="match status" value="1"/>
</dbReference>
<dbReference type="InterPro" id="IPR000322">
    <property type="entry name" value="Glyco_hydro_31_TIM"/>
</dbReference>
<dbReference type="PANTHER" id="PTHR22762">
    <property type="entry name" value="ALPHA-GLUCOSIDASE"/>
    <property type="match status" value="1"/>
</dbReference>
<dbReference type="Gene3D" id="2.60.40.4040">
    <property type="match status" value="1"/>
</dbReference>
<dbReference type="GO" id="GO:0030246">
    <property type="term" value="F:carbohydrate binding"/>
    <property type="evidence" value="ECO:0007669"/>
    <property type="project" value="InterPro"/>
</dbReference>
<accession>A0A9D1DXU1</accession>
<evidence type="ECO:0000256" key="3">
    <source>
        <dbReference type="ARBA" id="ARBA00023295"/>
    </source>
</evidence>
<comment type="similarity">
    <text evidence="1 4">Belongs to the glycosyl hydrolase 31 family.</text>
</comment>
<evidence type="ECO:0000259" key="5">
    <source>
        <dbReference type="Pfam" id="PF01055"/>
    </source>
</evidence>
<evidence type="ECO:0000259" key="6">
    <source>
        <dbReference type="Pfam" id="PF13802"/>
    </source>
</evidence>
<dbReference type="CDD" id="cd14752">
    <property type="entry name" value="GH31_N"/>
    <property type="match status" value="1"/>
</dbReference>
<evidence type="ECO:0000259" key="7">
    <source>
        <dbReference type="Pfam" id="PF17137"/>
    </source>
</evidence>
<dbReference type="InterPro" id="IPR030458">
    <property type="entry name" value="Glyco_hydro_31_AS"/>
</dbReference>
<dbReference type="PROSITE" id="PS00129">
    <property type="entry name" value="GLYCOSYL_HYDROL_F31_1"/>
    <property type="match status" value="1"/>
</dbReference>
<dbReference type="InterPro" id="IPR025887">
    <property type="entry name" value="Glyco_hydro_31_N_dom"/>
</dbReference>
<feature type="domain" description="Glycosyl hydrolase family 31 C-terminal" evidence="8">
    <location>
        <begin position="562"/>
        <end position="649"/>
    </location>
</feature>
<feature type="domain" description="Glycoside hydrolase family 31 N-terminal" evidence="6">
    <location>
        <begin position="65"/>
        <end position="144"/>
    </location>
</feature>
<dbReference type="InterPro" id="IPR033403">
    <property type="entry name" value="DUF5110"/>
</dbReference>
<dbReference type="GO" id="GO:0004553">
    <property type="term" value="F:hydrolase activity, hydrolyzing O-glycosyl compounds"/>
    <property type="evidence" value="ECO:0007669"/>
    <property type="project" value="InterPro"/>
</dbReference>
<protein>
    <submittedName>
        <fullName evidence="9">DUF5110 domain-containing protein</fullName>
    </submittedName>
</protein>
<name>A0A9D1DXU1_9FIRM</name>
<evidence type="ECO:0000313" key="9">
    <source>
        <dbReference type="EMBL" id="HIR60784.1"/>
    </source>
</evidence>
<evidence type="ECO:0000256" key="1">
    <source>
        <dbReference type="ARBA" id="ARBA00007806"/>
    </source>
</evidence>
<dbReference type="EMBL" id="DVHA01000138">
    <property type="protein sequence ID" value="HIR60784.1"/>
    <property type="molecule type" value="Genomic_DNA"/>
</dbReference>
<dbReference type="InterPro" id="IPR017853">
    <property type="entry name" value="GH"/>
</dbReference>
<dbReference type="PANTHER" id="PTHR22762:SF120">
    <property type="entry name" value="HETEROGLYCAN GLUCOSIDASE 1"/>
    <property type="match status" value="1"/>
</dbReference>
<gene>
    <name evidence="9" type="ORF">IAB37_04340</name>
</gene>
<feature type="domain" description="DUF5110" evidence="7">
    <location>
        <begin position="667"/>
        <end position="715"/>
    </location>
</feature>